<proteinExistence type="predicted"/>
<organism evidence="1 2">
    <name type="scientific">Rhodoglobus vestalii</name>
    <dbReference type="NCBI Taxonomy" id="193384"/>
    <lineage>
        <taxon>Bacteria</taxon>
        <taxon>Bacillati</taxon>
        <taxon>Actinomycetota</taxon>
        <taxon>Actinomycetes</taxon>
        <taxon>Micrococcales</taxon>
        <taxon>Microbacteriaceae</taxon>
        <taxon>Rhodoglobus</taxon>
    </lineage>
</organism>
<dbReference type="Proteomes" id="UP000316560">
    <property type="component" value="Unassembled WGS sequence"/>
</dbReference>
<comment type="caution">
    <text evidence="1">The sequence shown here is derived from an EMBL/GenBank/DDBJ whole genome shotgun (WGS) entry which is preliminary data.</text>
</comment>
<sequence length="102" mass="11729">MLPKVQGQTRGNTLVVRLTEAHDKALFEMWYRLKDDRALSAAWSRISMAFHVATDHEYSAWEETSVPGHRENTACMTCGLVLRLHRSLRKPYPVVFNISEAQ</sequence>
<reference evidence="1 2" key="1">
    <citation type="submission" date="2019-06" db="EMBL/GenBank/DDBJ databases">
        <title>Sequencing the genomes of 1000 actinobacteria strains.</title>
        <authorList>
            <person name="Klenk H.-P."/>
        </authorList>
    </citation>
    <scope>NUCLEOTIDE SEQUENCE [LARGE SCALE GENOMIC DNA]</scope>
    <source>
        <strain evidence="1 2">DSM 21947</strain>
    </source>
</reference>
<gene>
    <name evidence="1" type="ORF">FB472_0659</name>
</gene>
<dbReference type="AlphaFoldDB" id="A0A8H2K7I6"/>
<dbReference type="EMBL" id="VFRA01000001">
    <property type="protein sequence ID" value="TQO19121.1"/>
    <property type="molecule type" value="Genomic_DNA"/>
</dbReference>
<accession>A0A8H2K7I6</accession>
<evidence type="ECO:0000313" key="2">
    <source>
        <dbReference type="Proteomes" id="UP000316560"/>
    </source>
</evidence>
<protein>
    <submittedName>
        <fullName evidence="1">Uncharacterized protein</fullName>
    </submittedName>
</protein>
<keyword evidence="2" id="KW-1185">Reference proteome</keyword>
<evidence type="ECO:0000313" key="1">
    <source>
        <dbReference type="EMBL" id="TQO19121.1"/>
    </source>
</evidence>
<name>A0A8H2K7I6_9MICO</name>